<comment type="caution">
    <text evidence="3">The sequence shown here is derived from an EMBL/GenBank/DDBJ whole genome shotgun (WGS) entry which is preliminary data.</text>
</comment>
<reference evidence="3" key="1">
    <citation type="submission" date="2020-07" db="EMBL/GenBank/DDBJ databases">
        <title>Pseudomonas chaetoceroseae sp. nov., a new member of the Pseudomonas oleovorans group isolated from a culture of Chaetoceros calcitrans.</title>
        <authorList>
            <person name="Girard L."/>
            <person name="Lood C."/>
            <person name="De Mot R."/>
            <person name="Baudart J."/>
        </authorList>
    </citation>
    <scope>NUCLEOTIDE SEQUENCE</scope>
    <source>
        <strain evidence="3">536</strain>
    </source>
</reference>
<name>A0A931D5D7_9PSED</name>
<feature type="region of interest" description="Disordered" evidence="1">
    <location>
        <begin position="191"/>
        <end position="224"/>
    </location>
</feature>
<dbReference type="Proteomes" id="UP000596932">
    <property type="component" value="Unassembled WGS sequence"/>
</dbReference>
<evidence type="ECO:0000313" key="3">
    <source>
        <dbReference type="EMBL" id="MBG0838021.1"/>
    </source>
</evidence>
<accession>A0A931D5D7</accession>
<sequence length="430" mass="48908">MTQTIRIPRLKDKVLIDCLREIAEKLSKYNPTASTTLLGSASISFEAQAPENSQEISELIKKNSELIFNLSLTVGDFHIRLYRGGAGEPKSPYTDEVQLIPGHNCKLDAIERTEIGYTIVKKLKAIEPGRTVGGKTSKEQEELASIHEATLSRLEELNEKLIFDSHEYRKKLEAEHLNKLHTLEEAFSTREQELTKNHQRLSEQLQEKEQAFEERKNELDSKSNTHARRQIRKDIISEIKKRQTEFKLTSGTNSLRTPVAASMLGLIVLFIALAGFSIRDFYHALTLNDTSALWIPGLKQVIYSFGAVGSILFYIRWQNRWFEQHSLAEFQLKQLELDMERASWIVETSLEWNDAKGNPIPPELLDSLSRNLFTPQGEKVESLVHPADQLASAIMGTASMVKLKTGNTEVEIDPRKLRRVKTEINTSNQP</sequence>
<feature type="transmembrane region" description="Helical" evidence="2">
    <location>
        <begin position="298"/>
        <end position="317"/>
    </location>
</feature>
<dbReference type="EMBL" id="JACFYX010000031">
    <property type="protein sequence ID" value="MBG0838021.1"/>
    <property type="molecule type" value="Genomic_DNA"/>
</dbReference>
<keyword evidence="2" id="KW-0472">Membrane</keyword>
<keyword evidence="2" id="KW-1133">Transmembrane helix</keyword>
<feature type="compositionally biased region" description="Basic and acidic residues" evidence="1">
    <location>
        <begin position="205"/>
        <end position="223"/>
    </location>
</feature>
<evidence type="ECO:0000256" key="1">
    <source>
        <dbReference type="SAM" id="MobiDB-lite"/>
    </source>
</evidence>
<feature type="transmembrane region" description="Helical" evidence="2">
    <location>
        <begin position="259"/>
        <end position="278"/>
    </location>
</feature>
<evidence type="ECO:0000313" key="4">
    <source>
        <dbReference type="Proteomes" id="UP000596932"/>
    </source>
</evidence>
<protein>
    <submittedName>
        <fullName evidence="3">Uncharacterized protein</fullName>
    </submittedName>
</protein>
<gene>
    <name evidence="3" type="ORF">H3221_23160</name>
</gene>
<evidence type="ECO:0000256" key="2">
    <source>
        <dbReference type="SAM" id="Phobius"/>
    </source>
</evidence>
<keyword evidence="4" id="KW-1185">Reference proteome</keyword>
<proteinExistence type="predicted"/>
<dbReference type="RefSeq" id="WP_196476894.1">
    <property type="nucleotide sequence ID" value="NZ_JACFYX020000001.1"/>
</dbReference>
<keyword evidence="2" id="KW-0812">Transmembrane</keyword>
<organism evidence="3 4">
    <name type="scientific">Pseudomonas chaetocerotis</name>
    <dbReference type="NCBI Taxonomy" id="2758695"/>
    <lineage>
        <taxon>Bacteria</taxon>
        <taxon>Pseudomonadati</taxon>
        <taxon>Pseudomonadota</taxon>
        <taxon>Gammaproteobacteria</taxon>
        <taxon>Pseudomonadales</taxon>
        <taxon>Pseudomonadaceae</taxon>
        <taxon>Pseudomonas</taxon>
    </lineage>
</organism>
<dbReference type="AlphaFoldDB" id="A0A931D5D7"/>